<feature type="transmembrane region" description="Helical" evidence="1">
    <location>
        <begin position="12"/>
        <end position="31"/>
    </location>
</feature>
<dbReference type="EMBL" id="PHGZ01000025">
    <property type="protein sequence ID" value="PJG82246.1"/>
    <property type="molecule type" value="Genomic_DNA"/>
</dbReference>
<dbReference type="AlphaFoldDB" id="A0A2M8RTM9"/>
<sequence length="239" mass="27515">MKLLISNQHGAIVMALMPFLYGAALSQQLIWQHIFLLAAWFALYLMTYPFFNLFKGRNLPLYRRWTLGYGLASAIFALPALLYNWKMIYFIAAMLPFVAISVYFVKRKDERALLNDLAGILIFLIAGMGAYYFAERAFDAKIWLIPLYQGLFFLGTTLYVKSVLRERKNPRYLWASIGFHWLCPLCFIFAEQYGVALAFVLPAVRAVLLPKMKLSVKEVGLAEMAVSLYFFIIILWATL</sequence>
<organism evidence="2 3">
    <name type="scientific">Caviibacterium pharyngocola</name>
    <dbReference type="NCBI Taxonomy" id="28159"/>
    <lineage>
        <taxon>Bacteria</taxon>
        <taxon>Pseudomonadati</taxon>
        <taxon>Pseudomonadota</taxon>
        <taxon>Gammaproteobacteria</taxon>
        <taxon>Pasteurellales</taxon>
        <taxon>Pasteurellaceae</taxon>
        <taxon>Caviibacterium</taxon>
    </lineage>
</organism>
<keyword evidence="1" id="KW-1133">Transmembrane helix</keyword>
<feature type="transmembrane region" description="Helical" evidence="1">
    <location>
        <begin position="117"/>
        <end position="134"/>
    </location>
</feature>
<accession>A0A2M8RTM9</accession>
<dbReference type="RefSeq" id="WP_100297428.1">
    <property type="nucleotide sequence ID" value="NZ_PHGZ01000025.1"/>
</dbReference>
<keyword evidence="1" id="KW-0472">Membrane</keyword>
<keyword evidence="1" id="KW-0812">Transmembrane</keyword>
<protein>
    <recommendedName>
        <fullName evidence="4">YwiC-like family protein</fullName>
    </recommendedName>
</protein>
<dbReference type="InterPro" id="IPR025576">
    <property type="entry name" value="YwiC"/>
</dbReference>
<feature type="transmembrane region" description="Helical" evidence="1">
    <location>
        <begin position="66"/>
        <end position="82"/>
    </location>
</feature>
<gene>
    <name evidence="2" type="ORF">CVP04_10325</name>
</gene>
<feature type="transmembrane region" description="Helical" evidence="1">
    <location>
        <begin position="219"/>
        <end position="238"/>
    </location>
</feature>
<evidence type="ECO:0000313" key="3">
    <source>
        <dbReference type="Proteomes" id="UP000230282"/>
    </source>
</evidence>
<comment type="caution">
    <text evidence="2">The sequence shown here is derived from an EMBL/GenBank/DDBJ whole genome shotgun (WGS) entry which is preliminary data.</text>
</comment>
<feature type="transmembrane region" description="Helical" evidence="1">
    <location>
        <begin position="140"/>
        <end position="160"/>
    </location>
</feature>
<evidence type="ECO:0000256" key="1">
    <source>
        <dbReference type="SAM" id="Phobius"/>
    </source>
</evidence>
<dbReference type="OrthoDB" id="2380563at2"/>
<dbReference type="Pfam" id="PF14256">
    <property type="entry name" value="YwiC"/>
    <property type="match status" value="1"/>
</dbReference>
<feature type="transmembrane region" description="Helical" evidence="1">
    <location>
        <begin position="172"/>
        <end position="190"/>
    </location>
</feature>
<evidence type="ECO:0008006" key="4">
    <source>
        <dbReference type="Google" id="ProtNLM"/>
    </source>
</evidence>
<keyword evidence="3" id="KW-1185">Reference proteome</keyword>
<evidence type="ECO:0000313" key="2">
    <source>
        <dbReference type="EMBL" id="PJG82246.1"/>
    </source>
</evidence>
<proteinExistence type="predicted"/>
<dbReference type="Proteomes" id="UP000230282">
    <property type="component" value="Unassembled WGS sequence"/>
</dbReference>
<reference evidence="2 3" key="1">
    <citation type="submission" date="2017-11" db="EMBL/GenBank/DDBJ databases">
        <title>Reclassification of Bisgaard taxon 5 as Caviibacterium pharyngocola gen. nov., sp. nov.</title>
        <authorList>
            <person name="Christensen H."/>
        </authorList>
    </citation>
    <scope>NUCLEOTIDE SEQUENCE [LARGE SCALE GENOMIC DNA]</scope>
    <source>
        <strain evidence="2 3">7_3</strain>
    </source>
</reference>
<feature type="transmembrane region" description="Helical" evidence="1">
    <location>
        <begin position="37"/>
        <end position="54"/>
    </location>
</feature>
<feature type="transmembrane region" description="Helical" evidence="1">
    <location>
        <begin position="88"/>
        <end position="105"/>
    </location>
</feature>
<name>A0A2M8RTM9_9PAST</name>